<proteinExistence type="predicted"/>
<dbReference type="Proteomes" id="UP000887578">
    <property type="component" value="Unplaced"/>
</dbReference>
<feature type="compositionally biased region" description="Basic and acidic residues" evidence="1">
    <location>
        <begin position="1"/>
        <end position="13"/>
    </location>
</feature>
<feature type="region of interest" description="Disordered" evidence="1">
    <location>
        <begin position="1"/>
        <end position="63"/>
    </location>
</feature>
<dbReference type="AlphaFoldDB" id="A0A914PX76"/>
<dbReference type="WBParaSite" id="PDA_v2.g23417.t1">
    <property type="protein sequence ID" value="PDA_v2.g23417.t1"/>
    <property type="gene ID" value="PDA_v2.g23417"/>
</dbReference>
<name>A0A914PX76_9BILA</name>
<feature type="compositionally biased region" description="Polar residues" evidence="1">
    <location>
        <begin position="47"/>
        <end position="57"/>
    </location>
</feature>
<evidence type="ECO:0000313" key="2">
    <source>
        <dbReference type="Proteomes" id="UP000887578"/>
    </source>
</evidence>
<organism evidence="2 3">
    <name type="scientific">Panagrolaimus davidi</name>
    <dbReference type="NCBI Taxonomy" id="227884"/>
    <lineage>
        <taxon>Eukaryota</taxon>
        <taxon>Metazoa</taxon>
        <taxon>Ecdysozoa</taxon>
        <taxon>Nematoda</taxon>
        <taxon>Chromadorea</taxon>
        <taxon>Rhabditida</taxon>
        <taxon>Tylenchina</taxon>
        <taxon>Panagrolaimomorpha</taxon>
        <taxon>Panagrolaimoidea</taxon>
        <taxon>Panagrolaimidae</taxon>
        <taxon>Panagrolaimus</taxon>
    </lineage>
</organism>
<evidence type="ECO:0000256" key="1">
    <source>
        <dbReference type="SAM" id="MobiDB-lite"/>
    </source>
</evidence>
<accession>A0A914PX76</accession>
<protein>
    <submittedName>
        <fullName evidence="3">Uncharacterized protein</fullName>
    </submittedName>
</protein>
<evidence type="ECO:0000313" key="3">
    <source>
        <dbReference type="WBParaSite" id="PDA_v2.g23417.t1"/>
    </source>
</evidence>
<keyword evidence="2" id="KW-1185">Reference proteome</keyword>
<reference evidence="3" key="1">
    <citation type="submission" date="2022-11" db="UniProtKB">
        <authorList>
            <consortium name="WormBaseParasite"/>
        </authorList>
    </citation>
    <scope>IDENTIFICATION</scope>
</reference>
<sequence length="131" mass="15247">MTKGRSSREDFSPNRRRGYPVDGLRKKIKQKVIKGNTSWTRKKRSNKSGTMSKNTTRPPIVWESPRGKWPFDVPCKRPPLEFVDNIIKKKEIKVSEAKDDTRIKVNFIIAGKMEILQKLSELEPFVLQCFV</sequence>